<organism evidence="4 5">
    <name type="scientific">Plebeiibacterium marinum</name>
    <dbReference type="NCBI Taxonomy" id="2992111"/>
    <lineage>
        <taxon>Bacteria</taxon>
        <taxon>Pseudomonadati</taxon>
        <taxon>Bacteroidota</taxon>
        <taxon>Bacteroidia</taxon>
        <taxon>Marinilabiliales</taxon>
        <taxon>Marinilabiliaceae</taxon>
        <taxon>Plebeiibacterium</taxon>
    </lineage>
</organism>
<dbReference type="Pfam" id="PF07944">
    <property type="entry name" value="Beta-AFase-like_GH127_cat"/>
    <property type="match status" value="1"/>
</dbReference>
<reference evidence="4" key="1">
    <citation type="submission" date="2022-10" db="EMBL/GenBank/DDBJ databases">
        <authorList>
            <person name="Yu W.X."/>
        </authorList>
    </citation>
    <scope>NUCLEOTIDE SEQUENCE</scope>
    <source>
        <strain evidence="4">D04</strain>
    </source>
</reference>
<dbReference type="InterPro" id="IPR008928">
    <property type="entry name" value="6-hairpin_glycosidase_sf"/>
</dbReference>
<dbReference type="InterPro" id="IPR012878">
    <property type="entry name" value="Beta-AFase-like_GH127_cat"/>
</dbReference>
<protein>
    <submittedName>
        <fullName evidence="4">Glycoside hydrolase family 127 protein</fullName>
    </submittedName>
</protein>
<dbReference type="AlphaFoldDB" id="A0AAE3MCR5"/>
<keyword evidence="4" id="KW-0378">Hydrolase</keyword>
<evidence type="ECO:0000259" key="1">
    <source>
        <dbReference type="Pfam" id="PF07944"/>
    </source>
</evidence>
<keyword evidence="5" id="KW-1185">Reference proteome</keyword>
<evidence type="ECO:0000259" key="2">
    <source>
        <dbReference type="Pfam" id="PF20620"/>
    </source>
</evidence>
<feature type="domain" description="Non-reducing end beta-L-arabinofuranosidase-like GH127 catalytic" evidence="1">
    <location>
        <begin position="48"/>
        <end position="427"/>
    </location>
</feature>
<dbReference type="InterPro" id="IPR049046">
    <property type="entry name" value="Beta-AFase-like_GH127_middle"/>
</dbReference>
<accession>A0AAE3MCR5</accession>
<feature type="domain" description="Non-reducing end beta-L-arabinofuranosidase-like GH127 middle" evidence="3">
    <location>
        <begin position="438"/>
        <end position="531"/>
    </location>
</feature>
<dbReference type="Pfam" id="PF20620">
    <property type="entry name" value="DUF6805"/>
    <property type="match status" value="1"/>
</dbReference>
<comment type="caution">
    <text evidence="4">The sequence shown here is derived from an EMBL/GenBank/DDBJ whole genome shotgun (WGS) entry which is preliminary data.</text>
</comment>
<evidence type="ECO:0000259" key="3">
    <source>
        <dbReference type="Pfam" id="PF20736"/>
    </source>
</evidence>
<dbReference type="Pfam" id="PF20736">
    <property type="entry name" value="Glyco_hydro127M"/>
    <property type="match status" value="1"/>
</dbReference>
<dbReference type="RefSeq" id="WP_301198749.1">
    <property type="nucleotide sequence ID" value="NZ_JAPDPI010000010.1"/>
</dbReference>
<dbReference type="EMBL" id="JAPDPI010000010">
    <property type="protein sequence ID" value="MCW3805378.1"/>
    <property type="molecule type" value="Genomic_DNA"/>
</dbReference>
<dbReference type="InterPro" id="IPR046544">
    <property type="entry name" value="GH146_SB_dom"/>
</dbReference>
<dbReference type="GO" id="GO:0016787">
    <property type="term" value="F:hydrolase activity"/>
    <property type="evidence" value="ECO:0007669"/>
    <property type="project" value="UniProtKB-KW"/>
</dbReference>
<proteinExistence type="predicted"/>
<dbReference type="GO" id="GO:0005975">
    <property type="term" value="P:carbohydrate metabolic process"/>
    <property type="evidence" value="ECO:0007669"/>
    <property type="project" value="InterPro"/>
</dbReference>
<name>A0AAE3MCR5_9BACT</name>
<dbReference type="PANTHER" id="PTHR31151">
    <property type="entry name" value="PROLINE-TRNA LIGASE (DUF1680)"/>
    <property type="match status" value="1"/>
</dbReference>
<dbReference type="SUPFAM" id="SSF48208">
    <property type="entry name" value="Six-hairpin glycosidases"/>
    <property type="match status" value="1"/>
</dbReference>
<sequence length="786" mass="90116">MKIVSVFIIAIVAMIGLKGCQSATQKPTIQGHESEVIPFRAVTFDIKDVKLLDGPFKHATDLNKKVLLNYEPDRFLARFRIEAGLEPKAEQYHGWEDNTIAGHSLGHYLTAICLMYETSGESVFKERADYIVKELAECQNADDFGYVGAFENGEKILEEQVAKGDIRAKGFDLNGIWVPYYTQHKVLDGLIHAYKICGNKKALEVATKFTDWLYTIVKDLNDAQIQEMLHCEHGGINEVLAELYGLTDNSKYLEMSKIFHHKCIIDSLANHNDILAGTHANTQIPKFVGTARRYELTGDVSDYDASEYFWDRVVHHHSYVTGGNCNHEYFGQPDTLRDRLSDGTTETCNVYNMLKLSKHLFQWEAKAEVADYYERALFNHILSSQHPKDGRVIYNLSLEMGGYKVYQDPQWFTCCVGTGMENHAKYGKNIYYHNNEELFVAQYIASELNWKDKGVKIVQKTKYPEEQGSTLVFDCEKPAEFALNVRYPGWSEKGISITVNDKPVKITEKPQSFIAIKREWKSGDVVKISFPFNLRLESMPDDKNRVAVMYGPLVLAGDLGPENDPESNELLYVPVLMTPERNPEKWLNKVDGKVNTFVSDGIGRPKDVLFRPFYGVHERVYSVYFDLFTEEKWDKQKAEYLEKQRQLKKMQEMTIDYFKMGEMQPERDHNFKEHKCWVEELKRIKYREADRGGWFSFEMNTYAGQPMALVLEYYGGLPGSRTFDVFVNGHKLATENLSNRNSGQFFNQVYDLPDNLTVSGGKITVKLVPFDGHRAGPVSSARVIKR</sequence>
<gene>
    <name evidence="4" type="ORF">OM074_07045</name>
</gene>
<evidence type="ECO:0000313" key="5">
    <source>
        <dbReference type="Proteomes" id="UP001207408"/>
    </source>
</evidence>
<evidence type="ECO:0000313" key="4">
    <source>
        <dbReference type="EMBL" id="MCW3805378.1"/>
    </source>
</evidence>
<dbReference type="Proteomes" id="UP001207408">
    <property type="component" value="Unassembled WGS sequence"/>
</dbReference>
<dbReference type="PANTHER" id="PTHR31151:SF0">
    <property type="entry name" value="PROLINE-TRNA LIGASE (DUF1680)"/>
    <property type="match status" value="1"/>
</dbReference>
<feature type="domain" description="Glycoside hydrolase GH146 substrate-binding" evidence="2">
    <location>
        <begin position="649"/>
        <end position="783"/>
    </location>
</feature>